<dbReference type="Pfam" id="PF02890">
    <property type="entry name" value="DUF226"/>
    <property type="match status" value="1"/>
</dbReference>
<sequence length="69" mass="8408">MWNLDLKSIVCFCYFKGLYCLRKKDRINNHYNKAPFDIFIRLEKQVYGFYGKKYSEKGSLTKWTLKNLK</sequence>
<evidence type="ECO:0000313" key="1">
    <source>
        <dbReference type="EMBL" id="ACN93385.1"/>
    </source>
</evidence>
<proteinExistence type="predicted"/>
<dbReference type="EMBL" id="CP001520">
    <property type="protein sequence ID" value="ACN93385.1"/>
    <property type="molecule type" value="Genomic_DNA"/>
</dbReference>
<organism evidence="1 2">
    <name type="scientific">Borreliella finlandensis</name>
    <dbReference type="NCBI Taxonomy" id="498741"/>
    <lineage>
        <taxon>Bacteria</taxon>
        <taxon>Pseudomonadati</taxon>
        <taxon>Spirochaetota</taxon>
        <taxon>Spirochaetia</taxon>
        <taxon>Spirochaetales</taxon>
        <taxon>Borreliaceae</taxon>
        <taxon>Borreliella</taxon>
    </lineage>
</organism>
<protein>
    <submittedName>
        <fullName evidence="1">Uncharacterized protein</fullName>
    </submittedName>
</protein>
<name>A0A806C783_9SPIR</name>
<keyword evidence="2" id="KW-1185">Reference proteome</keyword>
<geneLocation type="plasmid" evidence="1 2">
    <name>SV1_cp32-4</name>
</geneLocation>
<accession>A0A806C783</accession>
<reference evidence="1 2" key="1">
    <citation type="journal article" date="2011" name="J. Bacteriol.">
        <title>Whole genome sequence of an unusual Borrelia burgdorferi sensu lato isolate.</title>
        <authorList>
            <person name="Casjens S.R."/>
            <person name="Fraser-Liggett C.M."/>
            <person name="Mongodin E.F."/>
            <person name="Qiu W.G."/>
            <person name="Dunn J.J."/>
            <person name="Luft B.J."/>
            <person name="Schutzer S.E."/>
        </authorList>
    </citation>
    <scope>NUCLEOTIDE SEQUENCE [LARGE SCALE GENOMIC DNA]</scope>
    <source>
        <strain evidence="1 2">SV1</strain>
    </source>
</reference>
<dbReference type="AlphaFoldDB" id="A0A806C783"/>
<dbReference type="Proteomes" id="UP000006166">
    <property type="component" value="Plasmid SV1_cp32-4"/>
</dbReference>
<evidence type="ECO:0000313" key="2">
    <source>
        <dbReference type="Proteomes" id="UP000006166"/>
    </source>
</evidence>
<dbReference type="InterPro" id="IPR004180">
    <property type="entry name" value="DUF226_BOR_spp"/>
</dbReference>
<keyword evidence="1" id="KW-0614">Plasmid</keyword>
<gene>
    <name evidence="1" type="ORF">BSV1_R34</name>
</gene>